<sequence>MKQLEITTNKRLLIVEFEDEREAEIDLQTHIAFPESDKTAICLGSDFDEEIAKEYIINILAEHKLEMYEIHNATDEDFKNDHWAGVTSNALESFISFIESKGWHWGSNPIEKPHSVSYYYRENYGNNEFELKWDYLKFEKDQNEWKESESRTFNPSKCIIFEIL</sequence>
<dbReference type="AlphaFoldDB" id="A0A5B2U9C2"/>
<comment type="caution">
    <text evidence="1">The sequence shown here is derived from an EMBL/GenBank/DDBJ whole genome shotgun (WGS) entry which is preliminary data.</text>
</comment>
<dbReference type="RefSeq" id="WP_149831987.1">
    <property type="nucleotide sequence ID" value="NZ_VUNZ01000001.1"/>
</dbReference>
<evidence type="ECO:0000313" key="2">
    <source>
        <dbReference type="Proteomes" id="UP000323082"/>
    </source>
</evidence>
<dbReference type="Proteomes" id="UP000323082">
    <property type="component" value="Unassembled WGS sequence"/>
</dbReference>
<dbReference type="EMBL" id="VUNZ01000001">
    <property type="protein sequence ID" value="KAA2223023.1"/>
    <property type="molecule type" value="Genomic_DNA"/>
</dbReference>
<reference evidence="1 2" key="1">
    <citation type="journal article" date="2015" name="Int. J. Syst. Evol. Microbiol.">
        <title>Chryseobacterium sediminis sp. nov., isolated from a river sediment.</title>
        <authorList>
            <person name="Kampfer P."/>
            <person name="Busse H.J."/>
            <person name="McInroy J.A."/>
            <person name="Glaeser S.P."/>
        </authorList>
    </citation>
    <scope>NUCLEOTIDE SEQUENCE [LARGE SCALE GENOMIC DNA]</scope>
    <source>
        <strain evidence="1 2">IMT-174</strain>
    </source>
</reference>
<name>A0A5B2U9C2_9FLAO</name>
<accession>A0A5B2U9C2</accession>
<gene>
    <name evidence="1" type="ORF">FW780_02125</name>
</gene>
<proteinExistence type="predicted"/>
<evidence type="ECO:0000313" key="1">
    <source>
        <dbReference type="EMBL" id="KAA2223023.1"/>
    </source>
</evidence>
<dbReference type="OrthoDB" id="1275194at2"/>
<organism evidence="1 2">
    <name type="scientific">Chryseobacterium sediminis</name>
    <dbReference type="NCBI Taxonomy" id="1679494"/>
    <lineage>
        <taxon>Bacteria</taxon>
        <taxon>Pseudomonadati</taxon>
        <taxon>Bacteroidota</taxon>
        <taxon>Flavobacteriia</taxon>
        <taxon>Flavobacteriales</taxon>
        <taxon>Weeksellaceae</taxon>
        <taxon>Chryseobacterium group</taxon>
        <taxon>Chryseobacterium</taxon>
    </lineage>
</organism>
<protein>
    <submittedName>
        <fullName evidence="1">Uncharacterized protein</fullName>
    </submittedName>
</protein>